<keyword evidence="4" id="KW-1185">Reference proteome</keyword>
<dbReference type="PANTHER" id="PTHR31571">
    <property type="entry name" value="ALTERED INHERITANCE OF MITOCHONDRIA PROTEIN 6"/>
    <property type="match status" value="1"/>
</dbReference>
<dbReference type="PANTHER" id="PTHR31571:SF1">
    <property type="entry name" value="ALTERED INHERITANCE OF MITOCHONDRIA PROTEIN 6"/>
    <property type="match status" value="1"/>
</dbReference>
<gene>
    <name evidence="3" type="ORF">NA57DRAFT_29436</name>
</gene>
<name>A0A9P4IR87_9PEZI</name>
<protein>
    <recommendedName>
        <fullName evidence="2">Altered inheritance of mitochondria protein 6</fullName>
    </recommendedName>
</protein>
<comment type="caution">
    <text evidence="3">The sequence shown here is derived from an EMBL/GenBank/DDBJ whole genome shotgun (WGS) entry which is preliminary data.</text>
</comment>
<dbReference type="GO" id="GO:0008081">
    <property type="term" value="F:phosphoric diester hydrolase activity"/>
    <property type="evidence" value="ECO:0007669"/>
    <property type="project" value="InterPro"/>
</dbReference>
<comment type="similarity">
    <text evidence="1">Belongs to the AIM6 family.</text>
</comment>
<dbReference type="GO" id="GO:0006629">
    <property type="term" value="P:lipid metabolic process"/>
    <property type="evidence" value="ECO:0007669"/>
    <property type="project" value="InterPro"/>
</dbReference>
<dbReference type="InterPro" id="IPR039559">
    <property type="entry name" value="AIM6_PI-PLC-like_dom"/>
</dbReference>
<dbReference type="InterPro" id="IPR051236">
    <property type="entry name" value="HAT_RTT109-like"/>
</dbReference>
<proteinExistence type="inferred from homology"/>
<dbReference type="Proteomes" id="UP000799772">
    <property type="component" value="Unassembled WGS sequence"/>
</dbReference>
<dbReference type="CDD" id="cd08577">
    <property type="entry name" value="PI-PLCc_GDPD_SF_unchar3"/>
    <property type="match status" value="1"/>
</dbReference>
<evidence type="ECO:0000313" key="4">
    <source>
        <dbReference type="Proteomes" id="UP000799772"/>
    </source>
</evidence>
<dbReference type="InterPro" id="IPR017946">
    <property type="entry name" value="PLC-like_Pdiesterase_TIM-brl"/>
</dbReference>
<dbReference type="SUPFAM" id="SSF51695">
    <property type="entry name" value="PLC-like phosphodiesterases"/>
    <property type="match status" value="1"/>
</dbReference>
<dbReference type="EMBL" id="ML978121">
    <property type="protein sequence ID" value="KAF2103905.1"/>
    <property type="molecule type" value="Genomic_DNA"/>
</dbReference>
<dbReference type="AlphaFoldDB" id="A0A9P4IR87"/>
<evidence type="ECO:0000256" key="1">
    <source>
        <dbReference type="ARBA" id="ARBA00008858"/>
    </source>
</evidence>
<evidence type="ECO:0000313" key="3">
    <source>
        <dbReference type="EMBL" id="KAF2103905.1"/>
    </source>
</evidence>
<accession>A0A9P4IR87</accession>
<dbReference type="OrthoDB" id="4153866at2759"/>
<evidence type="ECO:0000256" key="2">
    <source>
        <dbReference type="ARBA" id="ARBA00014286"/>
    </source>
</evidence>
<reference evidence="3" key="1">
    <citation type="journal article" date="2020" name="Stud. Mycol.">
        <title>101 Dothideomycetes genomes: a test case for predicting lifestyles and emergence of pathogens.</title>
        <authorList>
            <person name="Haridas S."/>
            <person name="Albert R."/>
            <person name="Binder M."/>
            <person name="Bloem J."/>
            <person name="Labutti K."/>
            <person name="Salamov A."/>
            <person name="Andreopoulos B."/>
            <person name="Baker S."/>
            <person name="Barry K."/>
            <person name="Bills G."/>
            <person name="Bluhm B."/>
            <person name="Cannon C."/>
            <person name="Castanera R."/>
            <person name="Culley D."/>
            <person name="Daum C."/>
            <person name="Ezra D."/>
            <person name="Gonzalez J."/>
            <person name="Henrissat B."/>
            <person name="Kuo A."/>
            <person name="Liang C."/>
            <person name="Lipzen A."/>
            <person name="Lutzoni F."/>
            <person name="Magnuson J."/>
            <person name="Mondo S."/>
            <person name="Nolan M."/>
            <person name="Ohm R."/>
            <person name="Pangilinan J."/>
            <person name="Park H.-J."/>
            <person name="Ramirez L."/>
            <person name="Alfaro M."/>
            <person name="Sun H."/>
            <person name="Tritt A."/>
            <person name="Yoshinaga Y."/>
            <person name="Zwiers L.-H."/>
            <person name="Turgeon B."/>
            <person name="Goodwin S."/>
            <person name="Spatafora J."/>
            <person name="Crous P."/>
            <person name="Grigoriev I."/>
        </authorList>
    </citation>
    <scope>NUCLEOTIDE SEQUENCE</scope>
    <source>
        <strain evidence="3">CBS 133067</strain>
    </source>
</reference>
<organism evidence="3 4">
    <name type="scientific">Rhizodiscina lignyota</name>
    <dbReference type="NCBI Taxonomy" id="1504668"/>
    <lineage>
        <taxon>Eukaryota</taxon>
        <taxon>Fungi</taxon>
        <taxon>Dikarya</taxon>
        <taxon>Ascomycota</taxon>
        <taxon>Pezizomycotina</taxon>
        <taxon>Dothideomycetes</taxon>
        <taxon>Pleosporomycetidae</taxon>
        <taxon>Aulographales</taxon>
        <taxon>Rhizodiscinaceae</taxon>
        <taxon>Rhizodiscina</taxon>
    </lineage>
</organism>
<feature type="non-terminal residue" evidence="3">
    <location>
        <position position="1"/>
    </location>
</feature>
<sequence length="346" mass="39885">IIHIWNFIIGMSPAFWDDGLDYWLPNWGKPGQPGEGLTHYPSDFTRDVIPIPCHSHNDYWRRIPLYEALHYGCTGVEADVWLFDEELYVGHDTASLTRNRTFRGLYVDPLVSILNKQNPQTEFNNSTRNGVFDEDAEQTLVLLVDFKTNGRDIWPYVEEQLSALREKNYLTYFDGEKIIPGPITVVGTGNTPFDMVIANPTYRDIFFDAPLSRMWQQPDNSPPTESLSEVATSILTGQGLVGVSSSTEFDSTNSYYASVNFRATVGILWRGRLSDRQIQRIRGQIQGAHERGLKVRYWNTPNWPIGMRNHIWHVLVKEGADMLNVDDLRSAARRDWRRRDERMNDL</sequence>